<evidence type="ECO:0000256" key="3">
    <source>
        <dbReference type="ARBA" id="ARBA00022553"/>
    </source>
</evidence>
<comment type="caution">
    <text evidence="7">The sequence shown here is derived from an EMBL/GenBank/DDBJ whole genome shotgun (WGS) entry which is preliminary data.</text>
</comment>
<dbReference type="EC" id="2.7.13.3" evidence="2"/>
<evidence type="ECO:0000256" key="1">
    <source>
        <dbReference type="ARBA" id="ARBA00000085"/>
    </source>
</evidence>
<evidence type="ECO:0000256" key="4">
    <source>
        <dbReference type="SAM" id="Phobius"/>
    </source>
</evidence>
<dbReference type="Proteomes" id="UP001459204">
    <property type="component" value="Unassembled WGS sequence"/>
</dbReference>
<dbReference type="Pfam" id="PF19443">
    <property type="entry name" value="DAHL"/>
    <property type="match status" value="1"/>
</dbReference>
<keyword evidence="4" id="KW-0812">Transmembrane</keyword>
<dbReference type="PANTHER" id="PTHR43065:SF42">
    <property type="entry name" value="TWO-COMPONENT SENSOR PPRA"/>
    <property type="match status" value="1"/>
</dbReference>
<dbReference type="InterPro" id="IPR003594">
    <property type="entry name" value="HATPase_dom"/>
</dbReference>
<dbReference type="SUPFAM" id="SSF47384">
    <property type="entry name" value="Homodimeric domain of signal transducing histidine kinase"/>
    <property type="match status" value="1"/>
</dbReference>
<keyword evidence="8" id="KW-1185">Reference proteome</keyword>
<dbReference type="InterPro" id="IPR003661">
    <property type="entry name" value="HisK_dim/P_dom"/>
</dbReference>
<proteinExistence type="predicted"/>
<feature type="domain" description="Histidine kinase" evidence="6">
    <location>
        <begin position="456"/>
        <end position="677"/>
    </location>
</feature>
<evidence type="ECO:0000259" key="6">
    <source>
        <dbReference type="PROSITE" id="PS50109"/>
    </source>
</evidence>
<dbReference type="InterPro" id="IPR004358">
    <property type="entry name" value="Sig_transdc_His_kin-like_C"/>
</dbReference>
<evidence type="ECO:0000256" key="5">
    <source>
        <dbReference type="SAM" id="SignalP"/>
    </source>
</evidence>
<dbReference type="SMART" id="SM00387">
    <property type="entry name" value="HATPase_c"/>
    <property type="match status" value="1"/>
</dbReference>
<evidence type="ECO:0000313" key="7">
    <source>
        <dbReference type="EMBL" id="MEL1265716.1"/>
    </source>
</evidence>
<dbReference type="PANTHER" id="PTHR43065">
    <property type="entry name" value="SENSOR HISTIDINE KINASE"/>
    <property type="match status" value="1"/>
</dbReference>
<sequence length="815" mass="88456">MRFTIALSTLLFITLVVLAAQAHVLEKETGRHGDAQAVLDELELADSGLGRDILKARAGLLKNYDVLNRESDRIRHALERLHVHAAGDSEMTERLGRLRKVAQRNEDQVEIFKSQNSLLANSLTYFWHTSDRHIMDAPDGETTPAVVALASAMQRLTMDATQASVEEADRRLQRVALCCDHPASIRNLIVHSRILIHLLPATDATLSQIHPIASLPEFESVRTLMKEQRTRTESRSAHLRFLLLGLSLLMLFTLVYLAVLLKHRADALRRHSAFGRTMIAVSARFLGGDKASLNHDIGASLEQLAAWVGADEGYFAYSPHPSQLQAWPRGIGCEVRRTLQSAFDFLASAGTQSEVVLLSSPTAKASASASPLERSETGDWLCIQRKTQEGIDAMLCFVRRDGPFFDKYGDFNLLGTALDAFTGAVERRTLEDGALRLERRLERARRMETVGVMASGISHNFNNIVGAIQGNAEAAYAAIPAGLPAQHNLLEICRAAERARDLIDGILSFGRSQRGIMRAVDIGNLITESVSLLAASLPSGVRLSFDGHRENRLVRGNAGQLQQVVFNLVQNAANAMSSQGTVVIGLTFHEAIELQDARTSAIGQRDFLRISITDHGIGMAADTIERIFEPFFTTRSEGTGLGLATVKQIVVEHEGSIEVDSRVGEGTTFSIWLPALPAHDRADSTASPVMDGAILVLGDEPVRVTRDEDTLAALGHEPVGYLRLEAAVSAVAHDPERFGAFLIHLSNVGKAIDAAHALHSVAPETPIVVATATDSLDAGPASASGVAEIIGSPPQATEIAYAMERCGLMRAGYRR</sequence>
<dbReference type="Pfam" id="PF02518">
    <property type="entry name" value="HATPase_c"/>
    <property type="match status" value="1"/>
</dbReference>
<dbReference type="Gene3D" id="1.10.287.130">
    <property type="match status" value="1"/>
</dbReference>
<dbReference type="InterPro" id="IPR036890">
    <property type="entry name" value="HATPase_C_sf"/>
</dbReference>
<dbReference type="SUPFAM" id="SSF55874">
    <property type="entry name" value="ATPase domain of HSP90 chaperone/DNA topoisomerase II/histidine kinase"/>
    <property type="match status" value="1"/>
</dbReference>
<keyword evidence="3" id="KW-0597">Phosphoprotein</keyword>
<evidence type="ECO:0000313" key="8">
    <source>
        <dbReference type="Proteomes" id="UP001459204"/>
    </source>
</evidence>
<dbReference type="Gene3D" id="3.30.565.10">
    <property type="entry name" value="Histidine kinase-like ATPase, C-terminal domain"/>
    <property type="match status" value="1"/>
</dbReference>
<keyword evidence="4" id="KW-1133">Transmembrane helix</keyword>
<dbReference type="EMBL" id="JBBWWT010000008">
    <property type="protein sequence ID" value="MEL1265716.1"/>
    <property type="molecule type" value="Genomic_DNA"/>
</dbReference>
<dbReference type="PRINTS" id="PR00344">
    <property type="entry name" value="BCTRLSENSOR"/>
</dbReference>
<dbReference type="PROSITE" id="PS50109">
    <property type="entry name" value="HIS_KIN"/>
    <property type="match status" value="1"/>
</dbReference>
<name>A0ABU9J4A4_9GAMM</name>
<feature type="transmembrane region" description="Helical" evidence="4">
    <location>
        <begin position="241"/>
        <end position="261"/>
    </location>
</feature>
<dbReference type="InterPro" id="IPR045812">
    <property type="entry name" value="DAHL"/>
</dbReference>
<dbReference type="InterPro" id="IPR036097">
    <property type="entry name" value="HisK_dim/P_sf"/>
</dbReference>
<accession>A0ABU9J4A4</accession>
<keyword evidence="5" id="KW-0732">Signal</keyword>
<comment type="catalytic activity">
    <reaction evidence="1">
        <text>ATP + protein L-histidine = ADP + protein N-phospho-L-histidine.</text>
        <dbReference type="EC" id="2.7.13.3"/>
    </reaction>
</comment>
<dbReference type="RefSeq" id="WP_341726890.1">
    <property type="nucleotide sequence ID" value="NZ_JBBWWT010000008.1"/>
</dbReference>
<dbReference type="SMART" id="SM00388">
    <property type="entry name" value="HisKA"/>
    <property type="match status" value="1"/>
</dbReference>
<organism evidence="7 8">
    <name type="scientific">Pseudoxanthomonas putridarboris</name>
    <dbReference type="NCBI Taxonomy" id="752605"/>
    <lineage>
        <taxon>Bacteria</taxon>
        <taxon>Pseudomonadati</taxon>
        <taxon>Pseudomonadota</taxon>
        <taxon>Gammaproteobacteria</taxon>
        <taxon>Lysobacterales</taxon>
        <taxon>Lysobacteraceae</taxon>
        <taxon>Pseudoxanthomonas</taxon>
    </lineage>
</organism>
<keyword evidence="4" id="KW-0472">Membrane</keyword>
<feature type="signal peptide" evidence="5">
    <location>
        <begin position="1"/>
        <end position="19"/>
    </location>
</feature>
<dbReference type="NCBIfam" id="NF010411">
    <property type="entry name" value="PRK13837.1"/>
    <property type="match status" value="1"/>
</dbReference>
<dbReference type="InterPro" id="IPR005467">
    <property type="entry name" value="His_kinase_dom"/>
</dbReference>
<reference evidence="7 8" key="1">
    <citation type="submission" date="2024-04" db="EMBL/GenBank/DDBJ databases">
        <title>Draft genome sequence of Pseudoxanthomonas putridarboris WD12.</title>
        <authorList>
            <person name="Oh J."/>
        </authorList>
    </citation>
    <scope>NUCLEOTIDE SEQUENCE [LARGE SCALE GENOMIC DNA]</scope>
    <source>
        <strain evidence="7 8">WD12</strain>
    </source>
</reference>
<protein>
    <recommendedName>
        <fullName evidence="2">histidine kinase</fullName>
        <ecNumber evidence="2">2.7.13.3</ecNumber>
    </recommendedName>
</protein>
<feature type="chain" id="PRO_5045806295" description="histidine kinase" evidence="5">
    <location>
        <begin position="20"/>
        <end position="815"/>
    </location>
</feature>
<evidence type="ECO:0000256" key="2">
    <source>
        <dbReference type="ARBA" id="ARBA00012438"/>
    </source>
</evidence>
<gene>
    <name evidence="7" type="ORF">AAD027_15280</name>
</gene>